<feature type="compositionally biased region" description="Acidic residues" evidence="4">
    <location>
        <begin position="65"/>
        <end position="75"/>
    </location>
</feature>
<dbReference type="Proteomes" id="UP001285441">
    <property type="component" value="Unassembled WGS sequence"/>
</dbReference>
<feature type="domain" description="Small-subunit processome Utp12" evidence="5">
    <location>
        <begin position="202"/>
        <end position="304"/>
    </location>
</feature>
<comment type="subcellular location">
    <subcellularLocation>
        <location evidence="1">Nucleus</location>
    </subcellularLocation>
</comment>
<dbReference type="InterPro" id="IPR052414">
    <property type="entry name" value="U3_snoRNA-assoc_WDR"/>
</dbReference>
<reference evidence="6" key="1">
    <citation type="journal article" date="2023" name="Mol. Phylogenet. Evol.">
        <title>Genome-scale phylogeny and comparative genomics of the fungal order Sordariales.</title>
        <authorList>
            <person name="Hensen N."/>
            <person name="Bonometti L."/>
            <person name="Westerberg I."/>
            <person name="Brannstrom I.O."/>
            <person name="Guillou S."/>
            <person name="Cros-Aarteil S."/>
            <person name="Calhoun S."/>
            <person name="Haridas S."/>
            <person name="Kuo A."/>
            <person name="Mondo S."/>
            <person name="Pangilinan J."/>
            <person name="Riley R."/>
            <person name="LaButti K."/>
            <person name="Andreopoulos B."/>
            <person name="Lipzen A."/>
            <person name="Chen C."/>
            <person name="Yan M."/>
            <person name="Daum C."/>
            <person name="Ng V."/>
            <person name="Clum A."/>
            <person name="Steindorff A."/>
            <person name="Ohm R.A."/>
            <person name="Martin F."/>
            <person name="Silar P."/>
            <person name="Natvig D.O."/>
            <person name="Lalanne C."/>
            <person name="Gautier V."/>
            <person name="Ament-Velasquez S.L."/>
            <person name="Kruys A."/>
            <person name="Hutchinson M.I."/>
            <person name="Powell A.J."/>
            <person name="Barry K."/>
            <person name="Miller A.N."/>
            <person name="Grigoriev I.V."/>
            <person name="Debuchy R."/>
            <person name="Gladieux P."/>
            <person name="Hiltunen Thoren M."/>
            <person name="Johannesson H."/>
        </authorList>
    </citation>
    <scope>NUCLEOTIDE SEQUENCE</scope>
    <source>
        <strain evidence="6">CBS 232.78</strain>
    </source>
</reference>
<comment type="similarity">
    <text evidence="3">Belongs to the UTP5 family.</text>
</comment>
<feature type="region of interest" description="Disordered" evidence="4">
    <location>
        <begin position="318"/>
        <end position="453"/>
    </location>
</feature>
<gene>
    <name evidence="6" type="ORF">B0H63DRAFT_467751</name>
</gene>
<dbReference type="AlphaFoldDB" id="A0AAE0NRX3"/>
<dbReference type="InterPro" id="IPR007148">
    <property type="entry name" value="SSU_processome_Utp12"/>
</dbReference>
<comment type="caution">
    <text evidence="6">The sequence shown here is derived from an EMBL/GenBank/DDBJ whole genome shotgun (WGS) entry which is preliminary data.</text>
</comment>
<keyword evidence="7" id="KW-1185">Reference proteome</keyword>
<name>A0AAE0NRX3_9PEZI</name>
<feature type="compositionally biased region" description="Acidic residues" evidence="4">
    <location>
        <begin position="330"/>
        <end position="344"/>
    </location>
</feature>
<evidence type="ECO:0000256" key="4">
    <source>
        <dbReference type="SAM" id="MobiDB-lite"/>
    </source>
</evidence>
<sequence>MSSKRKPLASLARPAVKQSAKAPVRARIDETRTAVSTDLSSKLTQSQAEAIEISSDSSSHYSSSDNEDGASEDDEATRTKTDSTPADSKSRRDEEDAVMTSPKPAAREDDEKDDEDEEVSAPTFGDLVRSTTHATIDVPAALAEQALAKASAAAQAAGGAGSSRRKRHADASNSTEVVVDGAPAISSTSLGTVLNQALRTDDADLLESCLQTQDYKIVHNTINRMDSALAGILLSKLAARMHRRPGRAFGLMKWIQGTLIAHGGSLVTQPDLVNRLSELSRVLEERSRGLSSLLALKGKLDMLDQQVRFRKSIKAGGSRNRITDGREGSAGEEDEESDDEDVDEPAVVYVEGEENQPIRALTNGSRSGAAAGLLDDEDDDFPVGGLDGDSDEESDEEDDADDMELADVESLDEDEVDHDDIEESADEDDSDEEDDAGPPAKVQKVSLKFAKRK</sequence>
<proteinExistence type="inferred from homology"/>
<dbReference type="Pfam" id="PF04003">
    <property type="entry name" value="Utp12"/>
    <property type="match status" value="1"/>
</dbReference>
<keyword evidence="2" id="KW-0539">Nucleus</keyword>
<evidence type="ECO:0000259" key="5">
    <source>
        <dbReference type="Pfam" id="PF04003"/>
    </source>
</evidence>
<protein>
    <submittedName>
        <fullName evidence="6">Dip2/Utp12 family-domain-containing protein</fullName>
    </submittedName>
</protein>
<evidence type="ECO:0000313" key="7">
    <source>
        <dbReference type="Proteomes" id="UP001285441"/>
    </source>
</evidence>
<feature type="compositionally biased region" description="Acidic residues" evidence="4">
    <location>
        <begin position="388"/>
        <end position="436"/>
    </location>
</feature>
<evidence type="ECO:0000256" key="2">
    <source>
        <dbReference type="ARBA" id="ARBA00023242"/>
    </source>
</evidence>
<evidence type="ECO:0000256" key="1">
    <source>
        <dbReference type="ARBA" id="ARBA00004123"/>
    </source>
</evidence>
<feature type="compositionally biased region" description="Acidic residues" evidence="4">
    <location>
        <begin position="108"/>
        <end position="119"/>
    </location>
</feature>
<dbReference type="PANTHER" id="PTHR44267:SF1">
    <property type="entry name" value="WD REPEAT-CONTAINING PROTEIN 43"/>
    <property type="match status" value="1"/>
</dbReference>
<dbReference type="GO" id="GO:0000462">
    <property type="term" value="P:maturation of SSU-rRNA from tricistronic rRNA transcript (SSU-rRNA, 5.8S rRNA, LSU-rRNA)"/>
    <property type="evidence" value="ECO:0007669"/>
    <property type="project" value="TreeGrafter"/>
</dbReference>
<dbReference type="EMBL" id="JAULSW010000003">
    <property type="protein sequence ID" value="KAK3386414.1"/>
    <property type="molecule type" value="Genomic_DNA"/>
</dbReference>
<dbReference type="PANTHER" id="PTHR44267">
    <property type="entry name" value="WD REPEAT-CONTAINING PROTEIN 43"/>
    <property type="match status" value="1"/>
</dbReference>
<feature type="compositionally biased region" description="Low complexity" evidence="4">
    <location>
        <begin position="54"/>
        <end position="64"/>
    </location>
</feature>
<feature type="compositionally biased region" description="Polar residues" evidence="4">
    <location>
        <begin position="33"/>
        <end position="48"/>
    </location>
</feature>
<reference evidence="6" key="2">
    <citation type="submission" date="2023-06" db="EMBL/GenBank/DDBJ databases">
        <authorList>
            <consortium name="Lawrence Berkeley National Laboratory"/>
            <person name="Haridas S."/>
            <person name="Hensen N."/>
            <person name="Bonometti L."/>
            <person name="Westerberg I."/>
            <person name="Brannstrom I.O."/>
            <person name="Guillou S."/>
            <person name="Cros-Aarteil S."/>
            <person name="Calhoun S."/>
            <person name="Kuo A."/>
            <person name="Mondo S."/>
            <person name="Pangilinan J."/>
            <person name="Riley R."/>
            <person name="LaButti K."/>
            <person name="Andreopoulos B."/>
            <person name="Lipzen A."/>
            <person name="Chen C."/>
            <person name="Yanf M."/>
            <person name="Daum C."/>
            <person name="Ng V."/>
            <person name="Clum A."/>
            <person name="Steindorff A."/>
            <person name="Ohm R."/>
            <person name="Martin F."/>
            <person name="Silar P."/>
            <person name="Natvig D."/>
            <person name="Lalanne C."/>
            <person name="Gautier V."/>
            <person name="Ament-velasquez S.L."/>
            <person name="Kruys A."/>
            <person name="Hutchinson M.I."/>
            <person name="Powell A.J."/>
            <person name="Barry K."/>
            <person name="Miller A.N."/>
            <person name="Grigoriev I.V."/>
            <person name="Debuchy R."/>
            <person name="Gladieux P."/>
            <person name="Thoren M.H."/>
            <person name="Johannesson H."/>
        </authorList>
    </citation>
    <scope>NUCLEOTIDE SEQUENCE</scope>
    <source>
        <strain evidence="6">CBS 232.78</strain>
    </source>
</reference>
<feature type="region of interest" description="Disordered" evidence="4">
    <location>
        <begin position="1"/>
        <end position="127"/>
    </location>
</feature>
<dbReference type="GO" id="GO:0005730">
    <property type="term" value="C:nucleolus"/>
    <property type="evidence" value="ECO:0007669"/>
    <property type="project" value="TreeGrafter"/>
</dbReference>
<evidence type="ECO:0000256" key="3">
    <source>
        <dbReference type="ARBA" id="ARBA00038335"/>
    </source>
</evidence>
<accession>A0AAE0NRX3</accession>
<organism evidence="6 7">
    <name type="scientific">Podospora didyma</name>
    <dbReference type="NCBI Taxonomy" id="330526"/>
    <lineage>
        <taxon>Eukaryota</taxon>
        <taxon>Fungi</taxon>
        <taxon>Dikarya</taxon>
        <taxon>Ascomycota</taxon>
        <taxon>Pezizomycotina</taxon>
        <taxon>Sordariomycetes</taxon>
        <taxon>Sordariomycetidae</taxon>
        <taxon>Sordariales</taxon>
        <taxon>Podosporaceae</taxon>
        <taxon>Podospora</taxon>
    </lineage>
</organism>
<evidence type="ECO:0000313" key="6">
    <source>
        <dbReference type="EMBL" id="KAK3386414.1"/>
    </source>
</evidence>